<feature type="domain" description="Amidase" evidence="1">
    <location>
        <begin position="15"/>
        <end position="303"/>
    </location>
</feature>
<comment type="caution">
    <text evidence="3">The sequence shown here is derived from an EMBL/GenBank/DDBJ whole genome shotgun (WGS) entry which is preliminary data.</text>
</comment>
<evidence type="ECO:0000313" key="3">
    <source>
        <dbReference type="EMBL" id="CAF3507634.1"/>
    </source>
</evidence>
<sequence>MGRGGRQHEILKSPNETDGSIISPSSFNNIVGLKSRSGVIPISHNQDSVGAMARTVIDAAILLEVIQGVDPHDPATLDDNAVRHHNYRQFCRGINGFRGLSLGVVRNLNYTAIPQDQLRTFNKAINLIAKLGAQIKDPINFEAADYFVSGDTELLIMKIDFKRDIELYLKTLQNTNMKTLKDLIEFNNHNPDKEFSQYMPDQDIWLQSEKQTLTIHSPIYKQIFETNLNLSRANGGIDYLLDKHKLDALVMLSDDSTSPSAIAGYPIISVPLGYLTNETEGNTVGQPYGIAFCGRAWSENILLTLAHAFEQATSVRQRVKPLHAP</sequence>
<dbReference type="Proteomes" id="UP000677228">
    <property type="component" value="Unassembled WGS sequence"/>
</dbReference>
<dbReference type="AlphaFoldDB" id="A0A8S2GG70"/>
<dbReference type="InterPro" id="IPR036928">
    <property type="entry name" value="AS_sf"/>
</dbReference>
<evidence type="ECO:0000259" key="1">
    <source>
        <dbReference type="Pfam" id="PF01425"/>
    </source>
</evidence>
<dbReference type="InterPro" id="IPR023631">
    <property type="entry name" value="Amidase_dom"/>
</dbReference>
<proteinExistence type="predicted"/>
<dbReference type="PANTHER" id="PTHR42678">
    <property type="entry name" value="AMIDASE"/>
    <property type="match status" value="1"/>
</dbReference>
<organism evidence="3 4">
    <name type="scientific">Didymodactylos carnosus</name>
    <dbReference type="NCBI Taxonomy" id="1234261"/>
    <lineage>
        <taxon>Eukaryota</taxon>
        <taxon>Metazoa</taxon>
        <taxon>Spiralia</taxon>
        <taxon>Gnathifera</taxon>
        <taxon>Rotifera</taxon>
        <taxon>Eurotatoria</taxon>
        <taxon>Bdelloidea</taxon>
        <taxon>Philodinida</taxon>
        <taxon>Philodinidae</taxon>
        <taxon>Didymodactylos</taxon>
    </lineage>
</organism>
<dbReference type="Proteomes" id="UP000682733">
    <property type="component" value="Unassembled WGS sequence"/>
</dbReference>
<dbReference type="SUPFAM" id="SSF75304">
    <property type="entry name" value="Amidase signature (AS) enzymes"/>
    <property type="match status" value="1"/>
</dbReference>
<gene>
    <name evidence="2" type="ORF">OVA965_LOCUS868</name>
    <name evidence="3" type="ORF">TMI583_LOCUS869</name>
</gene>
<name>A0A8S2GG70_9BILA</name>
<dbReference type="Pfam" id="PF01425">
    <property type="entry name" value="Amidase"/>
    <property type="match status" value="1"/>
</dbReference>
<protein>
    <recommendedName>
        <fullName evidence="1">Amidase domain-containing protein</fullName>
    </recommendedName>
</protein>
<evidence type="ECO:0000313" key="2">
    <source>
        <dbReference type="EMBL" id="CAF0731931.1"/>
    </source>
</evidence>
<dbReference type="PANTHER" id="PTHR42678:SF34">
    <property type="entry name" value="OS04G0183300 PROTEIN"/>
    <property type="match status" value="1"/>
</dbReference>
<dbReference type="EMBL" id="CAJNOK010000139">
    <property type="protein sequence ID" value="CAF0731931.1"/>
    <property type="molecule type" value="Genomic_DNA"/>
</dbReference>
<accession>A0A8S2GG70</accession>
<reference evidence="3" key="1">
    <citation type="submission" date="2021-02" db="EMBL/GenBank/DDBJ databases">
        <authorList>
            <person name="Nowell W R."/>
        </authorList>
    </citation>
    <scope>NUCLEOTIDE SEQUENCE</scope>
</reference>
<dbReference type="EMBL" id="CAJOBA010000139">
    <property type="protein sequence ID" value="CAF3507634.1"/>
    <property type="molecule type" value="Genomic_DNA"/>
</dbReference>
<dbReference type="Gene3D" id="3.90.1300.10">
    <property type="entry name" value="Amidase signature (AS) domain"/>
    <property type="match status" value="1"/>
</dbReference>
<evidence type="ECO:0000313" key="4">
    <source>
        <dbReference type="Proteomes" id="UP000682733"/>
    </source>
</evidence>